<dbReference type="GO" id="GO:0005737">
    <property type="term" value="C:cytoplasm"/>
    <property type="evidence" value="ECO:0007669"/>
    <property type="project" value="InterPro"/>
</dbReference>
<dbReference type="SMART" id="SM00450">
    <property type="entry name" value="RHOD"/>
    <property type="match status" value="1"/>
</dbReference>
<dbReference type="Pfam" id="PF00581">
    <property type="entry name" value="Rhodanese"/>
    <property type="match status" value="1"/>
</dbReference>
<dbReference type="EMBL" id="JAJGNA010000001">
    <property type="protein sequence ID" value="MCC4307286.1"/>
    <property type="molecule type" value="Genomic_DNA"/>
</dbReference>
<dbReference type="CDD" id="cd01444">
    <property type="entry name" value="GlpE_ST"/>
    <property type="match status" value="1"/>
</dbReference>
<protein>
    <submittedName>
        <fullName evidence="4">Thiosulfate sulfurtransferase GlpE</fullName>
        <ecNumber evidence="4">2.8.1.1</ecNumber>
    </submittedName>
</protein>
<dbReference type="EC" id="2.8.1.1" evidence="4"/>
<comment type="caution">
    <text evidence="4">The sequence shown here is derived from an EMBL/GenBank/DDBJ whole genome shotgun (WGS) entry which is preliminary data.</text>
</comment>
<dbReference type="PANTHER" id="PTHR43031">
    <property type="entry name" value="FAD-DEPENDENT OXIDOREDUCTASE"/>
    <property type="match status" value="1"/>
</dbReference>
<keyword evidence="1" id="KW-0963">Cytoplasm</keyword>
<dbReference type="PANTHER" id="PTHR43031:SF6">
    <property type="entry name" value="THIOSULFATE SULFURTRANSFERASE GLPE"/>
    <property type="match status" value="1"/>
</dbReference>
<proteinExistence type="predicted"/>
<evidence type="ECO:0000256" key="1">
    <source>
        <dbReference type="ARBA" id="ARBA00022490"/>
    </source>
</evidence>
<dbReference type="InterPro" id="IPR023695">
    <property type="entry name" value="Thiosulf_sulfurTrfase"/>
</dbReference>
<dbReference type="InterPro" id="IPR001763">
    <property type="entry name" value="Rhodanese-like_dom"/>
</dbReference>
<keyword evidence="5" id="KW-1185">Reference proteome</keyword>
<name>A0A9Q3UJP4_9GAMM</name>
<evidence type="ECO:0000256" key="2">
    <source>
        <dbReference type="ARBA" id="ARBA00022679"/>
    </source>
</evidence>
<dbReference type="SUPFAM" id="SSF52821">
    <property type="entry name" value="Rhodanese/Cell cycle control phosphatase"/>
    <property type="match status" value="1"/>
</dbReference>
<reference evidence="4" key="1">
    <citation type="submission" date="2021-10" db="EMBL/GenBank/DDBJ databases">
        <title>The diversity and Nitrogen Metabolism of Culturable Nitrate-Utilizing Bacteria Within the Oxygen Minimum Zone of the Changjiang (Yangtze River)Estuary.</title>
        <authorList>
            <person name="Zhang D."/>
            <person name="Zheng J."/>
            <person name="Liu S."/>
            <person name="He W."/>
        </authorList>
    </citation>
    <scope>NUCLEOTIDE SEQUENCE</scope>
    <source>
        <strain evidence="4">FXH-223</strain>
    </source>
</reference>
<dbReference type="GO" id="GO:0004792">
    <property type="term" value="F:thiosulfate-cyanide sulfurtransferase activity"/>
    <property type="evidence" value="ECO:0007669"/>
    <property type="project" value="UniProtKB-EC"/>
</dbReference>
<dbReference type="PROSITE" id="PS50206">
    <property type="entry name" value="RHODANESE_3"/>
    <property type="match status" value="1"/>
</dbReference>
<sequence length="111" mass="12157">MSERIGPEQGLEILQDGRALFIDVRDPESHRQARIPGALPLSQAGLEAFLAATDRAHPLVVYCYHGHSSQSASDFLSEQGFQAVVSLDGGFEYWRRAYPDQVETGDDLPAG</sequence>
<accession>A0A9Q3UJP4</accession>
<organism evidence="4 5">
    <name type="scientific">Alloalcanivorax marinus</name>
    <dbReference type="NCBI Taxonomy" id="1177169"/>
    <lineage>
        <taxon>Bacteria</taxon>
        <taxon>Pseudomonadati</taxon>
        <taxon>Pseudomonadota</taxon>
        <taxon>Gammaproteobacteria</taxon>
        <taxon>Oceanospirillales</taxon>
        <taxon>Alcanivoracaceae</taxon>
        <taxon>Alloalcanivorax</taxon>
    </lineage>
</organism>
<dbReference type="Gene3D" id="3.40.250.10">
    <property type="entry name" value="Rhodanese-like domain"/>
    <property type="match status" value="1"/>
</dbReference>
<dbReference type="RefSeq" id="WP_228232488.1">
    <property type="nucleotide sequence ID" value="NZ_JAJGNA010000001.1"/>
</dbReference>
<dbReference type="Proteomes" id="UP001108027">
    <property type="component" value="Unassembled WGS sequence"/>
</dbReference>
<dbReference type="AlphaFoldDB" id="A0A9Q3UJP4"/>
<gene>
    <name evidence="4" type="primary">glpE</name>
    <name evidence="4" type="ORF">LL252_01770</name>
</gene>
<dbReference type="InterPro" id="IPR036873">
    <property type="entry name" value="Rhodanese-like_dom_sf"/>
</dbReference>
<evidence type="ECO:0000259" key="3">
    <source>
        <dbReference type="PROSITE" id="PS50206"/>
    </source>
</evidence>
<evidence type="ECO:0000313" key="5">
    <source>
        <dbReference type="Proteomes" id="UP001108027"/>
    </source>
</evidence>
<dbReference type="NCBIfam" id="NF001195">
    <property type="entry name" value="PRK00162.1"/>
    <property type="match status" value="1"/>
</dbReference>
<keyword evidence="2 4" id="KW-0808">Transferase</keyword>
<dbReference type="InterPro" id="IPR050229">
    <property type="entry name" value="GlpE_sulfurtransferase"/>
</dbReference>
<feature type="domain" description="Rhodanese" evidence="3">
    <location>
        <begin position="15"/>
        <end position="103"/>
    </location>
</feature>
<evidence type="ECO:0000313" key="4">
    <source>
        <dbReference type="EMBL" id="MCC4307286.1"/>
    </source>
</evidence>